<dbReference type="Pfam" id="PF04203">
    <property type="entry name" value="Sortase"/>
    <property type="match status" value="1"/>
</dbReference>
<dbReference type="RefSeq" id="WP_110397632.1">
    <property type="nucleotide sequence ID" value="NZ_JADIJL010000022.1"/>
</dbReference>
<organism evidence="3 4">
    <name type="scientific">Pseudogracilibacillus auburnensis</name>
    <dbReference type="NCBI Taxonomy" id="1494959"/>
    <lineage>
        <taxon>Bacteria</taxon>
        <taxon>Bacillati</taxon>
        <taxon>Bacillota</taxon>
        <taxon>Bacilli</taxon>
        <taxon>Bacillales</taxon>
        <taxon>Bacillaceae</taxon>
        <taxon>Pseudogracilibacillus</taxon>
    </lineage>
</organism>
<keyword evidence="1" id="KW-0378">Hydrolase</keyword>
<dbReference type="CDD" id="cd05828">
    <property type="entry name" value="Sortase_D_1"/>
    <property type="match status" value="1"/>
</dbReference>
<dbReference type="AlphaFoldDB" id="A0A2V3VK56"/>
<dbReference type="Gene3D" id="2.40.260.10">
    <property type="entry name" value="Sortase"/>
    <property type="match status" value="1"/>
</dbReference>
<sequence length="190" mass="21262">MKKISILFVLIGCGFLLYGGYQHVNTKIAQQNSLKEANELLTVQNEDIEINAITFDPEIGETVGILEIPSIDGELPIVEGTDPDELDKGVGHYRGTAYPMQNDQIVMSGHRDTVFRRLGEVELGDIITVKLPYGERTYEMVDSKIVDADDRTIIKPMDDEELVITTCYPFSYIGDAPDRYILYAKPIDDG</sequence>
<feature type="active site" description="Proton donor/acceptor" evidence="2">
    <location>
        <position position="110"/>
    </location>
</feature>
<keyword evidence="4" id="KW-1185">Reference proteome</keyword>
<reference evidence="3 4" key="1">
    <citation type="submission" date="2018-05" db="EMBL/GenBank/DDBJ databases">
        <title>Genomic Encyclopedia of Type Strains, Phase IV (KMG-IV): sequencing the most valuable type-strain genomes for metagenomic binning, comparative biology and taxonomic classification.</title>
        <authorList>
            <person name="Goeker M."/>
        </authorList>
    </citation>
    <scope>NUCLEOTIDE SEQUENCE [LARGE SCALE GENOMIC DNA]</scope>
    <source>
        <strain evidence="3 4">DSM 28556</strain>
    </source>
</reference>
<dbReference type="InterPro" id="IPR041999">
    <property type="entry name" value="Sortase_D_1"/>
</dbReference>
<evidence type="ECO:0000313" key="4">
    <source>
        <dbReference type="Proteomes" id="UP000247978"/>
    </source>
</evidence>
<dbReference type="NCBIfam" id="TIGR01076">
    <property type="entry name" value="sortase_fam"/>
    <property type="match status" value="1"/>
</dbReference>
<dbReference type="SUPFAM" id="SSF63817">
    <property type="entry name" value="Sortase"/>
    <property type="match status" value="1"/>
</dbReference>
<accession>A0A2V3VK56</accession>
<gene>
    <name evidence="3" type="ORF">DFR56_12831</name>
</gene>
<protein>
    <submittedName>
        <fullName evidence="3">Sortase A</fullName>
    </submittedName>
</protein>
<name>A0A2V3VK56_9BACI</name>
<proteinExistence type="predicted"/>
<comment type="caution">
    <text evidence="3">The sequence shown here is derived from an EMBL/GenBank/DDBJ whole genome shotgun (WGS) entry which is preliminary data.</text>
</comment>
<feature type="active site" description="Acyl-thioester intermediate" evidence="2">
    <location>
        <position position="167"/>
    </location>
</feature>
<dbReference type="GO" id="GO:0016787">
    <property type="term" value="F:hydrolase activity"/>
    <property type="evidence" value="ECO:0007669"/>
    <property type="project" value="UniProtKB-KW"/>
</dbReference>
<dbReference type="OrthoDB" id="165822at2"/>
<dbReference type="NCBIfam" id="NF033746">
    <property type="entry name" value="class_D_sortase"/>
    <property type="match status" value="1"/>
</dbReference>
<dbReference type="Proteomes" id="UP000247978">
    <property type="component" value="Unassembled WGS sequence"/>
</dbReference>
<dbReference type="InterPro" id="IPR053525">
    <property type="entry name" value="Sortase_D"/>
</dbReference>
<evidence type="ECO:0000313" key="3">
    <source>
        <dbReference type="EMBL" id="PXW80415.1"/>
    </source>
</evidence>
<dbReference type="InterPro" id="IPR005754">
    <property type="entry name" value="Sortase"/>
</dbReference>
<evidence type="ECO:0000256" key="1">
    <source>
        <dbReference type="ARBA" id="ARBA00022801"/>
    </source>
</evidence>
<dbReference type="InterPro" id="IPR023365">
    <property type="entry name" value="Sortase_dom-sf"/>
</dbReference>
<dbReference type="EMBL" id="QJJQ01000028">
    <property type="protein sequence ID" value="PXW80415.1"/>
    <property type="molecule type" value="Genomic_DNA"/>
</dbReference>
<evidence type="ECO:0000256" key="2">
    <source>
        <dbReference type="PIRSR" id="PIRSR605754-1"/>
    </source>
</evidence>